<evidence type="ECO:0000313" key="8">
    <source>
        <dbReference type="Proteomes" id="UP000005546"/>
    </source>
</evidence>
<dbReference type="SUPFAM" id="SSF52518">
    <property type="entry name" value="Thiamin diphosphate-binding fold (THDP-binding)"/>
    <property type="match status" value="2"/>
</dbReference>
<keyword evidence="5" id="KW-0464">Manganese</keyword>
<comment type="caution">
    <text evidence="7">The sequence shown here is derived from an EMBL/GenBank/DDBJ whole genome shotgun (WGS) entry which is preliminary data.</text>
</comment>
<dbReference type="GO" id="GO:0070204">
    <property type="term" value="F:2-succinyl-5-enolpyruvyl-6-hydroxy-3-cyclohexene-1-carboxylic-acid synthase activity"/>
    <property type="evidence" value="ECO:0007669"/>
    <property type="project" value="InterPro"/>
</dbReference>
<gene>
    <name evidence="7" type="ORF">HMPREF9442_01960</name>
</gene>
<protein>
    <submittedName>
        <fullName evidence="7">Thiamine pyrophosphate enzyme, TPP binding domain protein</fullName>
    </submittedName>
</protein>
<dbReference type="STRING" id="762982.HMPREF9442_01960"/>
<organism evidence="7 8">
    <name type="scientific">Paraprevotella xylaniphila YIT 11841</name>
    <dbReference type="NCBI Taxonomy" id="762982"/>
    <lineage>
        <taxon>Bacteria</taxon>
        <taxon>Pseudomonadati</taxon>
        <taxon>Bacteroidota</taxon>
        <taxon>Bacteroidia</taxon>
        <taxon>Bacteroidales</taxon>
        <taxon>Prevotellaceae</taxon>
        <taxon>Paraprevotella</taxon>
    </lineage>
</organism>
<sequence length="577" mass="65183">MDLHYTAEKNSLILISLLKAHGIRNIIASPGATNLRLVASLQHDSYFKIYSSVDERSAAYMACGLAAESGEPVMLSCTGATSSRNYMPALTEAYYRKLPILVVTSSQYSEWIGNLKDQVTNRIQLPADIVKKSFQVDEIHCERQEWNAINKINEAILELTRHGGGPAHINLITSYNPDFSITELPYTRVIHRYSHKNELPSLPQGPIGIFVGSHKKFNQQEETSIEAFCKKHHAIVFCDHTSGYYGKYKMNYSLIQLQSGKIKRSLKLLIHLGEISGDMFNISPYAQEVWRVSEDGEIRDPFKKLVNVFEMDETFFFNHYAKEDCTYPIDEYPSYKEEYEAIMQSLPDLPFSNIWMASVTSGKLPEGTVLHLGILTSLRSWNFFKLPQGVTSFSNVGGFGIDGNMSTLIGASWAHPEKLYLGVVGDLSFFYDMNSLGNRHVGKNIRILLVNNGKGCEFTHHMNMGSMLGQEAYPYICAEGHYGKQSPKLVRHYTEDLGVIYLTASSKEEYEKLLPDFLNPSSEKPILLEAFTKDVNENAALKIMSTIKQSNKEQSKEMVKKMVGEEAYGILKKIFKK</sequence>
<dbReference type="Pfam" id="PF02776">
    <property type="entry name" value="TPP_enzyme_N"/>
    <property type="match status" value="1"/>
</dbReference>
<evidence type="ECO:0000256" key="1">
    <source>
        <dbReference type="ARBA" id="ARBA00022679"/>
    </source>
</evidence>
<keyword evidence="1" id="KW-0808">Transferase</keyword>
<dbReference type="EMBL" id="AFBR01000056">
    <property type="protein sequence ID" value="EGG53187.1"/>
    <property type="molecule type" value="Genomic_DNA"/>
</dbReference>
<dbReference type="PANTHER" id="PTHR42916">
    <property type="entry name" value="2-SUCCINYL-5-ENOLPYRUVYL-6-HYDROXY-3-CYCLOHEXENE-1-CARBOXYLATE SYNTHASE"/>
    <property type="match status" value="1"/>
</dbReference>
<dbReference type="GO" id="GO:0030976">
    <property type="term" value="F:thiamine pyrophosphate binding"/>
    <property type="evidence" value="ECO:0007669"/>
    <property type="project" value="InterPro"/>
</dbReference>
<dbReference type="Gene3D" id="3.40.50.970">
    <property type="match status" value="2"/>
</dbReference>
<dbReference type="GO" id="GO:0009234">
    <property type="term" value="P:menaquinone biosynthetic process"/>
    <property type="evidence" value="ECO:0007669"/>
    <property type="project" value="InterPro"/>
</dbReference>
<name>F3QUT7_9BACT</name>
<dbReference type="Proteomes" id="UP000005546">
    <property type="component" value="Unassembled WGS sequence"/>
</dbReference>
<evidence type="ECO:0000256" key="5">
    <source>
        <dbReference type="ARBA" id="ARBA00023211"/>
    </source>
</evidence>
<feature type="domain" description="Thiamine pyrophosphate enzyme N-terminal TPP-binding" evidence="6">
    <location>
        <begin position="13"/>
        <end position="113"/>
    </location>
</feature>
<dbReference type="eggNOG" id="COG1165">
    <property type="taxonomic scope" value="Bacteria"/>
</dbReference>
<dbReference type="InterPro" id="IPR004433">
    <property type="entry name" value="MenaQ_synth_MenD"/>
</dbReference>
<dbReference type="CDD" id="cd07037">
    <property type="entry name" value="TPP_PYR_MenD"/>
    <property type="match status" value="1"/>
</dbReference>
<evidence type="ECO:0000256" key="4">
    <source>
        <dbReference type="ARBA" id="ARBA00023052"/>
    </source>
</evidence>
<dbReference type="PANTHER" id="PTHR42916:SF1">
    <property type="entry name" value="PROTEIN PHYLLO, CHLOROPLASTIC"/>
    <property type="match status" value="1"/>
</dbReference>
<evidence type="ECO:0000259" key="6">
    <source>
        <dbReference type="Pfam" id="PF02776"/>
    </source>
</evidence>
<evidence type="ECO:0000256" key="3">
    <source>
        <dbReference type="ARBA" id="ARBA00022842"/>
    </source>
</evidence>
<keyword evidence="8" id="KW-1185">Reference proteome</keyword>
<dbReference type="AlphaFoldDB" id="F3QUT7"/>
<evidence type="ECO:0000313" key="7">
    <source>
        <dbReference type="EMBL" id="EGG53187.1"/>
    </source>
</evidence>
<keyword evidence="3" id="KW-0460">Magnesium</keyword>
<keyword evidence="2" id="KW-0479">Metal-binding</keyword>
<dbReference type="GO" id="GO:0046872">
    <property type="term" value="F:metal ion binding"/>
    <property type="evidence" value="ECO:0007669"/>
    <property type="project" value="UniProtKB-KW"/>
</dbReference>
<dbReference type="InterPro" id="IPR012001">
    <property type="entry name" value="Thiamin_PyroP_enz_TPP-bd_dom"/>
</dbReference>
<keyword evidence="4" id="KW-0786">Thiamine pyrophosphate</keyword>
<dbReference type="HOGENOM" id="CLU_006051_3_0_10"/>
<accession>F3QUT7</accession>
<dbReference type="InterPro" id="IPR029061">
    <property type="entry name" value="THDP-binding"/>
</dbReference>
<evidence type="ECO:0000256" key="2">
    <source>
        <dbReference type="ARBA" id="ARBA00022723"/>
    </source>
</evidence>
<dbReference type="PIRSF" id="PIRSF004983">
    <property type="entry name" value="MenD"/>
    <property type="match status" value="1"/>
</dbReference>
<proteinExistence type="predicted"/>
<reference evidence="7 8" key="1">
    <citation type="submission" date="2011-02" db="EMBL/GenBank/DDBJ databases">
        <authorList>
            <person name="Weinstock G."/>
            <person name="Sodergren E."/>
            <person name="Clifton S."/>
            <person name="Fulton L."/>
            <person name="Fulton B."/>
            <person name="Courtney L."/>
            <person name="Fronick C."/>
            <person name="Harrison M."/>
            <person name="Strong C."/>
            <person name="Farmer C."/>
            <person name="Delahaunty K."/>
            <person name="Markovic C."/>
            <person name="Hall O."/>
            <person name="Minx P."/>
            <person name="Tomlinson C."/>
            <person name="Mitreva M."/>
            <person name="Hou S."/>
            <person name="Chen J."/>
            <person name="Wollam A."/>
            <person name="Pepin K.H."/>
            <person name="Johnson M."/>
            <person name="Bhonagiri V."/>
            <person name="Zhang X."/>
            <person name="Suruliraj S."/>
            <person name="Warren W."/>
            <person name="Chinwalla A."/>
            <person name="Mardis E.R."/>
            <person name="Wilson R.K."/>
        </authorList>
    </citation>
    <scope>NUCLEOTIDE SEQUENCE [LARGE SCALE GENOMIC DNA]</scope>
    <source>
        <strain evidence="7 8">YIT 11841</strain>
    </source>
</reference>
<dbReference type="OrthoDB" id="9791859at2"/>